<organism evidence="3 4">
    <name type="scientific">Aspergillus heteromorphus CBS 117.55</name>
    <dbReference type="NCBI Taxonomy" id="1448321"/>
    <lineage>
        <taxon>Eukaryota</taxon>
        <taxon>Fungi</taxon>
        <taxon>Dikarya</taxon>
        <taxon>Ascomycota</taxon>
        <taxon>Pezizomycotina</taxon>
        <taxon>Eurotiomycetes</taxon>
        <taxon>Eurotiomycetidae</taxon>
        <taxon>Eurotiales</taxon>
        <taxon>Aspergillaceae</taxon>
        <taxon>Aspergillus</taxon>
        <taxon>Aspergillus subgen. Circumdati</taxon>
    </lineage>
</organism>
<feature type="region of interest" description="Disordered" evidence="1">
    <location>
        <begin position="150"/>
        <end position="170"/>
    </location>
</feature>
<dbReference type="EMBL" id="MSFL01000009">
    <property type="protein sequence ID" value="PWY85061.1"/>
    <property type="molecule type" value="Genomic_DNA"/>
</dbReference>
<dbReference type="RefSeq" id="XP_025400403.1">
    <property type="nucleotide sequence ID" value="XM_025541782.1"/>
</dbReference>
<proteinExistence type="predicted"/>
<dbReference type="Proteomes" id="UP000247233">
    <property type="component" value="Unassembled WGS sequence"/>
</dbReference>
<reference evidence="3 4" key="1">
    <citation type="submission" date="2016-12" db="EMBL/GenBank/DDBJ databases">
        <title>The genomes of Aspergillus section Nigri reveals drivers in fungal speciation.</title>
        <authorList>
            <consortium name="DOE Joint Genome Institute"/>
            <person name="Vesth T.C."/>
            <person name="Nybo J."/>
            <person name="Theobald S."/>
            <person name="Brandl J."/>
            <person name="Frisvad J.C."/>
            <person name="Nielsen K.F."/>
            <person name="Lyhne E.K."/>
            <person name="Kogle M.E."/>
            <person name="Kuo A."/>
            <person name="Riley R."/>
            <person name="Clum A."/>
            <person name="Nolan M."/>
            <person name="Lipzen A."/>
            <person name="Salamov A."/>
            <person name="Henrissat B."/>
            <person name="Wiebenga A."/>
            <person name="De Vries R.P."/>
            <person name="Grigoriev I.V."/>
            <person name="Mortensen U.H."/>
            <person name="Andersen M.R."/>
            <person name="Baker S.E."/>
        </authorList>
    </citation>
    <scope>NUCLEOTIDE SEQUENCE [LARGE SCALE GENOMIC DNA]</scope>
    <source>
        <strain evidence="3 4">CBS 117.55</strain>
    </source>
</reference>
<feature type="chain" id="PRO_5016312257" evidence="2">
    <location>
        <begin position="19"/>
        <end position="170"/>
    </location>
</feature>
<accession>A0A317WH92</accession>
<comment type="caution">
    <text evidence="3">The sequence shown here is derived from an EMBL/GenBank/DDBJ whole genome shotgun (WGS) entry which is preliminary data.</text>
</comment>
<name>A0A317WH92_9EURO</name>
<protein>
    <submittedName>
        <fullName evidence="3">Uncharacterized protein</fullName>
    </submittedName>
</protein>
<feature type="compositionally biased region" description="Polar residues" evidence="1">
    <location>
        <begin position="151"/>
        <end position="170"/>
    </location>
</feature>
<keyword evidence="2" id="KW-0732">Signal</keyword>
<sequence>MQFKTIFGVLAAASLAAAAPAPDTEDEIKIVARAAPIDFYCKGAFVSGVAGTGCGASPLDKTQAKKLTCADGKYAGFPNPGCSHCNSYKYMKAVYASHRSPFPWRPTPIPRVATVNPIRLPRGFADTKFLRLRTRTLIFSSSWIMNPLTPPQISHPQIPQKASATVSHPA</sequence>
<evidence type="ECO:0000256" key="2">
    <source>
        <dbReference type="SAM" id="SignalP"/>
    </source>
</evidence>
<evidence type="ECO:0000256" key="1">
    <source>
        <dbReference type="SAM" id="MobiDB-lite"/>
    </source>
</evidence>
<evidence type="ECO:0000313" key="3">
    <source>
        <dbReference type="EMBL" id="PWY85061.1"/>
    </source>
</evidence>
<dbReference type="VEuPathDB" id="FungiDB:BO70DRAFT_352165"/>
<evidence type="ECO:0000313" key="4">
    <source>
        <dbReference type="Proteomes" id="UP000247233"/>
    </source>
</evidence>
<feature type="signal peptide" evidence="2">
    <location>
        <begin position="1"/>
        <end position="18"/>
    </location>
</feature>
<gene>
    <name evidence="3" type="ORF">BO70DRAFT_352165</name>
</gene>
<dbReference type="GeneID" id="37064019"/>
<dbReference type="OrthoDB" id="10323967at2759"/>
<dbReference type="AlphaFoldDB" id="A0A317WH92"/>
<keyword evidence="4" id="KW-1185">Reference proteome</keyword>